<feature type="chain" id="PRO_5038516044" description="Secreted protein" evidence="1">
    <location>
        <begin position="31"/>
        <end position="128"/>
    </location>
</feature>
<dbReference type="OrthoDB" id="9429744at2"/>
<accession>A0A4Z1C9R6</accession>
<dbReference type="AlphaFoldDB" id="A0A4Z1C9R6"/>
<evidence type="ECO:0000256" key="1">
    <source>
        <dbReference type="SAM" id="SignalP"/>
    </source>
</evidence>
<sequence length="128" mass="13737">MNTNTRTRIARTAAFAVAASITAVTTTAVAPPTTASAPDEGRPCFIVQPRWNTAVDGPVPTCATPAWQGTGTHREEAPAVATIADCVDPTHRPVVKTCPYPIKSGDRFTEYFETEDVVVEDGRVRIRP</sequence>
<evidence type="ECO:0000313" key="2">
    <source>
        <dbReference type="EMBL" id="TGN64086.1"/>
    </source>
</evidence>
<reference evidence="2 3" key="1">
    <citation type="submission" date="2019-04" db="EMBL/GenBank/DDBJ databases">
        <title>Three New Species of Nocardioides, Nocardioides euryhalodurans sp. nov., Nocardioides seonyuensis sp. nov. and Nocardioides eburneoflavus sp. nov. Isolated from Soil.</title>
        <authorList>
            <person name="Roh S.G."/>
            <person name="Lee C."/>
            <person name="Kim M.-K."/>
            <person name="Kim S.B."/>
        </authorList>
    </citation>
    <scope>NUCLEOTIDE SEQUENCE [LARGE SCALE GENOMIC DNA]</scope>
    <source>
        <strain evidence="2 3">MMS17-SY213</strain>
    </source>
</reference>
<name>A0A4Z1C9R6_9ACTN</name>
<evidence type="ECO:0008006" key="4">
    <source>
        <dbReference type="Google" id="ProtNLM"/>
    </source>
</evidence>
<protein>
    <recommendedName>
        <fullName evidence="4">Secreted protein</fullName>
    </recommendedName>
</protein>
<feature type="signal peptide" evidence="1">
    <location>
        <begin position="1"/>
        <end position="30"/>
    </location>
</feature>
<organism evidence="2 3">
    <name type="scientific">Nocardioides eburneiflavus</name>
    <dbReference type="NCBI Taxonomy" id="2518372"/>
    <lineage>
        <taxon>Bacteria</taxon>
        <taxon>Bacillati</taxon>
        <taxon>Actinomycetota</taxon>
        <taxon>Actinomycetes</taxon>
        <taxon>Propionibacteriales</taxon>
        <taxon>Nocardioidaceae</taxon>
        <taxon>Nocardioides</taxon>
    </lineage>
</organism>
<keyword evidence="1" id="KW-0732">Signal</keyword>
<evidence type="ECO:0000313" key="3">
    <source>
        <dbReference type="Proteomes" id="UP000297496"/>
    </source>
</evidence>
<proteinExistence type="predicted"/>
<dbReference type="Proteomes" id="UP000297496">
    <property type="component" value="Unassembled WGS sequence"/>
</dbReference>
<gene>
    <name evidence="2" type="ORF">EXE59_09095</name>
</gene>
<dbReference type="EMBL" id="SRRO01000001">
    <property type="protein sequence ID" value="TGN64086.1"/>
    <property type="molecule type" value="Genomic_DNA"/>
</dbReference>
<dbReference type="RefSeq" id="WP_135838616.1">
    <property type="nucleotide sequence ID" value="NZ_SRRO01000001.1"/>
</dbReference>
<comment type="caution">
    <text evidence="2">The sequence shown here is derived from an EMBL/GenBank/DDBJ whole genome shotgun (WGS) entry which is preliminary data.</text>
</comment>
<keyword evidence="3" id="KW-1185">Reference proteome</keyword>